<dbReference type="AlphaFoldDB" id="A0A8H5GHU0"/>
<dbReference type="Proteomes" id="UP000559256">
    <property type="component" value="Unassembled WGS sequence"/>
</dbReference>
<reference evidence="2 3" key="1">
    <citation type="journal article" date="2020" name="ISME J.">
        <title>Uncovering the hidden diversity of litter-decomposition mechanisms in mushroom-forming fungi.</title>
        <authorList>
            <person name="Floudas D."/>
            <person name="Bentzer J."/>
            <person name="Ahren D."/>
            <person name="Johansson T."/>
            <person name="Persson P."/>
            <person name="Tunlid A."/>
        </authorList>
    </citation>
    <scope>NUCLEOTIDE SEQUENCE [LARGE SCALE GENOMIC DNA]</scope>
    <source>
        <strain evidence="2 3">CBS 291.85</strain>
    </source>
</reference>
<gene>
    <name evidence="2" type="ORF">D9758_005422</name>
</gene>
<evidence type="ECO:0000313" key="2">
    <source>
        <dbReference type="EMBL" id="KAF5365222.1"/>
    </source>
</evidence>
<feature type="compositionally biased region" description="Basic residues" evidence="1">
    <location>
        <begin position="22"/>
        <end position="41"/>
    </location>
</feature>
<feature type="region of interest" description="Disordered" evidence="1">
    <location>
        <begin position="1"/>
        <end position="47"/>
    </location>
</feature>
<proteinExistence type="predicted"/>
<evidence type="ECO:0000256" key="1">
    <source>
        <dbReference type="SAM" id="MobiDB-lite"/>
    </source>
</evidence>
<name>A0A8H5GHU0_9AGAR</name>
<feature type="region of interest" description="Disordered" evidence="1">
    <location>
        <begin position="200"/>
        <end position="222"/>
    </location>
</feature>
<accession>A0A8H5GHU0</accession>
<evidence type="ECO:0000313" key="3">
    <source>
        <dbReference type="Proteomes" id="UP000559256"/>
    </source>
</evidence>
<dbReference type="OrthoDB" id="2570975at2759"/>
<keyword evidence="3" id="KW-1185">Reference proteome</keyword>
<feature type="region of interest" description="Disordered" evidence="1">
    <location>
        <begin position="73"/>
        <end position="92"/>
    </location>
</feature>
<organism evidence="2 3">
    <name type="scientific">Tetrapyrgos nigripes</name>
    <dbReference type="NCBI Taxonomy" id="182062"/>
    <lineage>
        <taxon>Eukaryota</taxon>
        <taxon>Fungi</taxon>
        <taxon>Dikarya</taxon>
        <taxon>Basidiomycota</taxon>
        <taxon>Agaricomycotina</taxon>
        <taxon>Agaricomycetes</taxon>
        <taxon>Agaricomycetidae</taxon>
        <taxon>Agaricales</taxon>
        <taxon>Marasmiineae</taxon>
        <taxon>Marasmiaceae</taxon>
        <taxon>Tetrapyrgos</taxon>
    </lineage>
</organism>
<protein>
    <submittedName>
        <fullName evidence="2">Uncharacterized protein</fullName>
    </submittedName>
</protein>
<sequence>MNSPLTPRNVSKRFNRSENTPPHKHARLTAASARRKVRHGMRSAQYDAEKAKIRSRQKPIRFIVQTVAPVSEGRPTVSTHPLDLPRALGRPTPREASAEAIKAATGSHYEGQTAEWIRDCLRTDNRGFRLLRTNASVTADVDNKLTKETTITVSDPHATDLPTHMLAVYSPPKPKQKAQLRLFPVHAMVVAAHCSRMPAFPPSPNTPNDANPPQGVSGPRETTIPVRPVCLPHPASFSPLLQYMYTGRPEVLLRAVLPTMPAEQFLDNPLDSTNIMAFATELGRTYVVNVLLENATIVHGLWTNACALGIFDDGLWTVIDACWEVLLQALAIGTGNPRAVSISDMRPQEPEASQA</sequence>
<dbReference type="EMBL" id="JAACJM010000028">
    <property type="protein sequence ID" value="KAF5365222.1"/>
    <property type="molecule type" value="Genomic_DNA"/>
</dbReference>
<comment type="caution">
    <text evidence="2">The sequence shown here is derived from an EMBL/GenBank/DDBJ whole genome shotgun (WGS) entry which is preliminary data.</text>
</comment>